<keyword evidence="1" id="KW-0472">Membrane</keyword>
<feature type="transmembrane region" description="Helical" evidence="1">
    <location>
        <begin position="12"/>
        <end position="29"/>
    </location>
</feature>
<evidence type="ECO:0000313" key="2">
    <source>
        <dbReference type="EMBL" id="MBX09588.1"/>
    </source>
</evidence>
<protein>
    <submittedName>
        <fullName evidence="2">Uncharacterized protein</fullName>
    </submittedName>
</protein>
<keyword evidence="1" id="KW-1133">Transmembrane helix</keyword>
<keyword evidence="1" id="KW-0812">Transmembrane</keyword>
<dbReference type="AlphaFoldDB" id="A0A2P2KV57"/>
<organism evidence="2">
    <name type="scientific">Rhizophora mucronata</name>
    <name type="common">Asiatic mangrove</name>
    <dbReference type="NCBI Taxonomy" id="61149"/>
    <lineage>
        <taxon>Eukaryota</taxon>
        <taxon>Viridiplantae</taxon>
        <taxon>Streptophyta</taxon>
        <taxon>Embryophyta</taxon>
        <taxon>Tracheophyta</taxon>
        <taxon>Spermatophyta</taxon>
        <taxon>Magnoliopsida</taxon>
        <taxon>eudicotyledons</taxon>
        <taxon>Gunneridae</taxon>
        <taxon>Pentapetalae</taxon>
        <taxon>rosids</taxon>
        <taxon>fabids</taxon>
        <taxon>Malpighiales</taxon>
        <taxon>Rhizophoraceae</taxon>
        <taxon>Rhizophora</taxon>
    </lineage>
</organism>
<sequence>MRMGIESNIVTSSPILFIGICFVFGPLFFRSTSRIVFYGAQFALTTYTTP</sequence>
<reference evidence="2" key="1">
    <citation type="submission" date="2018-02" db="EMBL/GenBank/DDBJ databases">
        <title>Rhizophora mucronata_Transcriptome.</title>
        <authorList>
            <person name="Meera S.P."/>
            <person name="Sreeshan A."/>
            <person name="Augustine A."/>
        </authorList>
    </citation>
    <scope>NUCLEOTIDE SEQUENCE</scope>
    <source>
        <tissue evidence="2">Leaf</tissue>
    </source>
</reference>
<name>A0A2P2KV57_RHIMU</name>
<proteinExistence type="predicted"/>
<accession>A0A2P2KV57</accession>
<dbReference type="EMBL" id="GGEC01029104">
    <property type="protein sequence ID" value="MBX09588.1"/>
    <property type="molecule type" value="Transcribed_RNA"/>
</dbReference>
<evidence type="ECO:0000256" key="1">
    <source>
        <dbReference type="SAM" id="Phobius"/>
    </source>
</evidence>